<dbReference type="AlphaFoldDB" id="A0A1V6QCW6"/>
<reference evidence="3" key="1">
    <citation type="journal article" date="2017" name="Nat. Microbiol.">
        <title>Global analysis of biosynthetic gene clusters reveals vast potential of secondary metabolite production in Penicillium species.</title>
        <authorList>
            <person name="Nielsen J.C."/>
            <person name="Grijseels S."/>
            <person name="Prigent S."/>
            <person name="Ji B."/>
            <person name="Dainat J."/>
            <person name="Nielsen K.F."/>
            <person name="Frisvad J.C."/>
            <person name="Workman M."/>
            <person name="Nielsen J."/>
        </authorList>
    </citation>
    <scope>NUCLEOTIDE SEQUENCE [LARGE SCALE GENOMIC DNA]</scope>
    <source>
        <strain evidence="3">IBT 31811</strain>
    </source>
</reference>
<comment type="caution">
    <text evidence="2">The sequence shown here is derived from an EMBL/GenBank/DDBJ whole genome shotgun (WGS) entry which is preliminary data.</text>
</comment>
<evidence type="ECO:0000313" key="2">
    <source>
        <dbReference type="EMBL" id="OQD87051.1"/>
    </source>
</evidence>
<evidence type="ECO:0000313" key="3">
    <source>
        <dbReference type="Proteomes" id="UP000191672"/>
    </source>
</evidence>
<gene>
    <name evidence="2" type="ORF">PENANT_c006G00013</name>
</gene>
<name>A0A1V6QCW6_9EURO</name>
<evidence type="ECO:0000256" key="1">
    <source>
        <dbReference type="SAM" id="MobiDB-lite"/>
    </source>
</evidence>
<organism evidence="2 3">
    <name type="scientific">Penicillium antarcticum</name>
    <dbReference type="NCBI Taxonomy" id="416450"/>
    <lineage>
        <taxon>Eukaryota</taxon>
        <taxon>Fungi</taxon>
        <taxon>Dikarya</taxon>
        <taxon>Ascomycota</taxon>
        <taxon>Pezizomycotina</taxon>
        <taxon>Eurotiomycetes</taxon>
        <taxon>Eurotiomycetidae</taxon>
        <taxon>Eurotiales</taxon>
        <taxon>Aspergillaceae</taxon>
        <taxon>Penicillium</taxon>
    </lineage>
</organism>
<feature type="region of interest" description="Disordered" evidence="1">
    <location>
        <begin position="47"/>
        <end position="144"/>
    </location>
</feature>
<keyword evidence="3" id="KW-1185">Reference proteome</keyword>
<proteinExistence type="predicted"/>
<sequence length="407" mass="44086">MAEEAAWFKLNKARALIRETELWARRDGRRTLSTELCRLNCRIGGAMDKSHLYPPEKPAPRKTQVRGRPANCAPQPWQKPFPSQSDGKSVRLRTSSGSNAPLPAKKNVPGVPPVPRHLAAPTAPKTMHRPVASKPSPRESTGLDNVNPPVIIKLSPQEYMIDLTEDVAVVSTGLTVLDNLPLKEKDESPVYISDVNIPSPVEPESEEALISFESDSDTHSKVTSKRKKALAAASKLSPTAPVFKPSEAIPGNLISFDDDVEIASVNVAPETASSDQDIIQDPQWEDMVVEVDLTTVTGLTSFRVNESRDESEDSELTDEEVAVIPQSVNTPDVPSDMEADSTVSPVDVEPSAVRPSRLSDIANPDCLEHPHMADGGSAILEPVDESSLEVNPNVGLGLIKLASNRFL</sequence>
<feature type="compositionally biased region" description="Polar residues" evidence="1">
    <location>
        <begin position="81"/>
        <end position="99"/>
    </location>
</feature>
<dbReference type="EMBL" id="MDYN01000006">
    <property type="protein sequence ID" value="OQD87051.1"/>
    <property type="molecule type" value="Genomic_DNA"/>
</dbReference>
<accession>A0A1V6QCW6</accession>
<dbReference type="Proteomes" id="UP000191672">
    <property type="component" value="Unassembled WGS sequence"/>
</dbReference>
<feature type="region of interest" description="Disordered" evidence="1">
    <location>
        <begin position="328"/>
        <end position="348"/>
    </location>
</feature>
<protein>
    <submittedName>
        <fullName evidence="2">Uncharacterized protein</fullName>
    </submittedName>
</protein>